<gene>
    <name evidence="3" type="ORF">GA0070564_107312</name>
</gene>
<dbReference type="SUPFAM" id="SSF54909">
    <property type="entry name" value="Dimeric alpha+beta barrel"/>
    <property type="match status" value="1"/>
</dbReference>
<dbReference type="Proteomes" id="UP000199504">
    <property type="component" value="Unassembled WGS sequence"/>
</dbReference>
<name>A0A1C5A4Q5_9ACTN</name>
<dbReference type="STRING" id="262898.GA0070564_107312"/>
<sequence length="96" mass="10383">MFVVTLTYLTDLDRADAAMADHLAWVDRQYADGVFLASGRRVPRTGGVILAAGLDRADLDRRLATDPFAEQGIAGYEVVEFVAGRVAEGLEAIREG</sequence>
<proteinExistence type="inferred from homology"/>
<dbReference type="PANTHER" id="PTHR37828:SF1">
    <property type="entry name" value="YCII-RELATED DOMAIN-CONTAINING PROTEIN"/>
    <property type="match status" value="1"/>
</dbReference>
<comment type="similarity">
    <text evidence="1">Belongs to the YciI family.</text>
</comment>
<protein>
    <submittedName>
        <fullName evidence="3">Uncharacterized conserved protein YciI, contains a putative active-site phosphohistidine</fullName>
    </submittedName>
</protein>
<evidence type="ECO:0000259" key="2">
    <source>
        <dbReference type="Pfam" id="PF03795"/>
    </source>
</evidence>
<evidence type="ECO:0000256" key="1">
    <source>
        <dbReference type="ARBA" id="ARBA00007689"/>
    </source>
</evidence>
<feature type="domain" description="YCII-related" evidence="2">
    <location>
        <begin position="1"/>
        <end position="81"/>
    </location>
</feature>
<organism evidence="3 4">
    <name type="scientific">Micromonospora mirobrigensis</name>
    <dbReference type="NCBI Taxonomy" id="262898"/>
    <lineage>
        <taxon>Bacteria</taxon>
        <taxon>Bacillati</taxon>
        <taxon>Actinomycetota</taxon>
        <taxon>Actinomycetes</taxon>
        <taxon>Micromonosporales</taxon>
        <taxon>Micromonosporaceae</taxon>
        <taxon>Micromonospora</taxon>
    </lineage>
</organism>
<dbReference type="RefSeq" id="WP_091612695.1">
    <property type="nucleotide sequence ID" value="NZ_FMCX01000007.1"/>
</dbReference>
<keyword evidence="4" id="KW-1185">Reference proteome</keyword>
<reference evidence="4" key="1">
    <citation type="submission" date="2016-06" db="EMBL/GenBank/DDBJ databases">
        <authorList>
            <person name="Varghese N."/>
            <person name="Submissions Spin"/>
        </authorList>
    </citation>
    <scope>NUCLEOTIDE SEQUENCE [LARGE SCALE GENOMIC DNA]</scope>
    <source>
        <strain evidence="4">DSM 44830</strain>
    </source>
</reference>
<dbReference type="Pfam" id="PF03795">
    <property type="entry name" value="YCII"/>
    <property type="match status" value="1"/>
</dbReference>
<dbReference type="Gene3D" id="3.30.70.1060">
    <property type="entry name" value="Dimeric alpha+beta barrel"/>
    <property type="match status" value="1"/>
</dbReference>
<dbReference type="EMBL" id="FMCX01000007">
    <property type="protein sequence ID" value="SCF40195.1"/>
    <property type="molecule type" value="Genomic_DNA"/>
</dbReference>
<accession>A0A1C5A4Q5</accession>
<evidence type="ECO:0000313" key="3">
    <source>
        <dbReference type="EMBL" id="SCF40195.1"/>
    </source>
</evidence>
<dbReference type="OrthoDB" id="9814407at2"/>
<dbReference type="InterPro" id="IPR005545">
    <property type="entry name" value="YCII"/>
</dbReference>
<dbReference type="InterPro" id="IPR011008">
    <property type="entry name" value="Dimeric_a/b-barrel"/>
</dbReference>
<dbReference type="PANTHER" id="PTHR37828">
    <property type="entry name" value="GSR2449 PROTEIN"/>
    <property type="match status" value="1"/>
</dbReference>
<dbReference type="AlphaFoldDB" id="A0A1C5A4Q5"/>
<evidence type="ECO:0000313" key="4">
    <source>
        <dbReference type="Proteomes" id="UP000199504"/>
    </source>
</evidence>